<dbReference type="PANTHER" id="PTHR39229:SF1">
    <property type="entry name" value="RAD51-ASSOCIATED PROTEIN 2"/>
    <property type="match status" value="1"/>
</dbReference>
<feature type="domain" description="RAD51 interacting motif" evidence="1">
    <location>
        <begin position="1406"/>
        <end position="1444"/>
    </location>
</feature>
<proteinExistence type="predicted"/>
<dbReference type="Proteomes" id="UP000694426">
    <property type="component" value="Unplaced"/>
</dbReference>
<dbReference type="GeneTree" id="ENSGT00470000042500"/>
<dbReference type="PANTHER" id="PTHR39229">
    <property type="entry name" value="MCG1037962"/>
    <property type="match status" value="1"/>
</dbReference>
<evidence type="ECO:0000313" key="2">
    <source>
        <dbReference type="Ensembl" id="ENSABRP00000016115.1"/>
    </source>
</evidence>
<dbReference type="Ensembl" id="ENSABRT00000022963.1">
    <property type="protein sequence ID" value="ENSABRP00000016115.1"/>
    <property type="gene ID" value="ENSABRG00000014137.1"/>
</dbReference>
<protein>
    <recommendedName>
        <fullName evidence="1">RAD51 interacting motif domain-containing protein</fullName>
    </recommendedName>
</protein>
<reference evidence="2" key="1">
    <citation type="submission" date="2025-08" db="UniProtKB">
        <authorList>
            <consortium name="Ensembl"/>
        </authorList>
    </citation>
    <scope>IDENTIFICATION</scope>
</reference>
<dbReference type="Pfam" id="PF15696">
    <property type="entry name" value="RAD51_interact"/>
    <property type="match status" value="1"/>
</dbReference>
<dbReference type="GO" id="GO:0032991">
    <property type="term" value="C:protein-containing complex"/>
    <property type="evidence" value="ECO:0007669"/>
    <property type="project" value="TreeGrafter"/>
</dbReference>
<reference evidence="2" key="2">
    <citation type="submission" date="2025-09" db="UniProtKB">
        <authorList>
            <consortium name="Ensembl"/>
        </authorList>
    </citation>
    <scope>IDENTIFICATION</scope>
</reference>
<sequence length="1445" mass="166846">MKHFELLPIGSRRSGLHGDWVAQRTASTSTQLIFLSMENTCTQTFLSVSQNQTEYYLHPKCDKTESNQENIEEEEQQKLEQSICCVNRYQTPPNEPVYLSERQNSWALEKESCDRARKTCVREFSHFQTCNSKRLPCRVLENNLSTKRQSPENEDQNIVQDDISLDVYGQPLETEFCNVWSATNTCKNLQVLNPIQVLQDNNIEQNKIKDDNELKQNCSVTPLNRDLFQMEMLSHRSVSDKRWRQYQLLQVPFLCGTSSMLSQIEHKKNIFLEKVCSTENKDYYNNGHQTTTERDNKEKYNSYVIPTSKPFKSIEPLEIPNFLMKENTFHFPSISDKIKNKMPSTKLKEMDGKTPKDLPSLMPSKQICAVQKISEIGNQNLQNGENIVKASSAGSECKEKNYQSVSKQEYSAWAEEDKASATYFRGINTDIECNLIFVESDFKDKMLEKSDGEDDQKSRIHIYISVKKVQNKKVISSMDILKGLGRKNSHNRVTFNIQKSILAATEALEKNKLDIHHGLRNSNADIRLYEAASKLSTEEILDFKRYLTKNIVFESNCTPIVVQNFPDKKVSFNIVRGKKWFKLRFSFQNLLFGAFRTWTESLHKNMPKCQADGILHCFHFCKTLNNQCYTQELVKRNISRSHNNKTCIYLLAIVSKHLKLKLQKTILASFFNKKKALLPTEGKFMRVEKHPSCGRKQVQLSSCTDNNLRQNTDFYKKYETYPGIVKSKFVNTISFELHNECQRRHFSRTSGDEKSTFLNRGTIFHNQKRGLPRGRCIRKDHLLSRGSERFLSTYLKSVSHKKDMKKQILISKCLILLQGNCDCSSLEKIFCSKVTKMQYLIRANLRFLTYLPAYSQLKFEKVNYKCSNQQILVTTIKQAKNVLKKMFISCFHRERLIALPCVLNDNEKHKTTGFRNCIKSTNEVIYKRKKYLDTFSYVKADNQEYFKTKKLQISLHNFMSKKTLPIFDTYKKIPLNNDSEDFDQLLLVNQYNSVKKMTTEENTISSSENIDNLSDKSKDVLALPEQSKTTMEKCCSLLLQDSQTKKPEYCKEIDACSLHVANEKKIVDFPNAFLSSGNIFVSSISGYQSITSPLHSSTLIGKDGVVSDDGRCRSCLSAEKQNRYERIHATMHDLSTGSPTVTDTYFQLQAKETVYFSLQGHTQTNKAVSLEAATWKQHLEYVKQEEISDEQMHVTNESQCESVMNDLIMSYSEDESKTFIAAEEKLKMHLSVMNNGCLEDIKDEYLPSENKITYEFELKRKFDLVLEELRMFHEISKGNENNLSSVETNSHNNYRALNNSEGIDENVESVYEKKTCVSSPVCGTIEGQNITDSDESSFNEKISHENEDQEAPKEYCISRLLGEELIHSPVAEGEFDSVHKMPYTWDPAFLSCMLSREQNYNLQKEGGYFLSHEVARVQPLKTCKGPIRIGLSRKARPQKLHPYLK</sequence>
<accession>A0A8B9CAD7</accession>
<organism evidence="2 3">
    <name type="scientific">Anser brachyrhynchus</name>
    <name type="common">Pink-footed goose</name>
    <dbReference type="NCBI Taxonomy" id="132585"/>
    <lineage>
        <taxon>Eukaryota</taxon>
        <taxon>Metazoa</taxon>
        <taxon>Chordata</taxon>
        <taxon>Craniata</taxon>
        <taxon>Vertebrata</taxon>
        <taxon>Euteleostomi</taxon>
        <taxon>Archelosauria</taxon>
        <taxon>Archosauria</taxon>
        <taxon>Dinosauria</taxon>
        <taxon>Saurischia</taxon>
        <taxon>Theropoda</taxon>
        <taxon>Coelurosauria</taxon>
        <taxon>Aves</taxon>
        <taxon>Neognathae</taxon>
        <taxon>Galloanserae</taxon>
        <taxon>Anseriformes</taxon>
        <taxon>Anatidae</taxon>
        <taxon>Anserinae</taxon>
        <taxon>Anser</taxon>
    </lineage>
</organism>
<evidence type="ECO:0000313" key="3">
    <source>
        <dbReference type="Proteomes" id="UP000694426"/>
    </source>
</evidence>
<name>A0A8B9CAD7_9AVES</name>
<keyword evidence="3" id="KW-1185">Reference proteome</keyword>
<evidence type="ECO:0000259" key="1">
    <source>
        <dbReference type="Pfam" id="PF15696"/>
    </source>
</evidence>
<dbReference type="InterPro" id="IPR053355">
    <property type="entry name" value="RAD51-associated"/>
</dbReference>
<dbReference type="InterPro" id="IPR031419">
    <property type="entry name" value="RAD51_interact"/>
</dbReference>